<organism evidence="1">
    <name type="scientific">Chromera velia CCMP2878</name>
    <dbReference type="NCBI Taxonomy" id="1169474"/>
    <lineage>
        <taxon>Eukaryota</taxon>
        <taxon>Sar</taxon>
        <taxon>Alveolata</taxon>
        <taxon>Colpodellida</taxon>
        <taxon>Chromeraceae</taxon>
        <taxon>Chromera</taxon>
    </lineage>
</organism>
<name>A0A0G4H6T8_9ALVE</name>
<gene>
    <name evidence="1" type="ORF">Cvel_24940</name>
</gene>
<sequence>MSDLIQDMIKVGGSAIHTLYDNFTPAKMPAKPKEDDPLLKTCYNCRTTENLSAYHGVKVCPKCDGYNMTMGEAQGRFGFSKKEIKALPHTTHHSFRCQYHLFNMKTLVRAAIDKYGSLYNMIASRH</sequence>
<protein>
    <submittedName>
        <fullName evidence="1">Uncharacterized protein</fullName>
    </submittedName>
</protein>
<dbReference type="EMBL" id="CDMZ01001939">
    <property type="protein sequence ID" value="CEM39566.1"/>
    <property type="molecule type" value="Genomic_DNA"/>
</dbReference>
<evidence type="ECO:0000313" key="1">
    <source>
        <dbReference type="EMBL" id="CEM39566.1"/>
    </source>
</evidence>
<dbReference type="AlphaFoldDB" id="A0A0G4H6T8"/>
<dbReference type="VEuPathDB" id="CryptoDB:Cvel_24940"/>
<proteinExistence type="predicted"/>
<reference evidence="1" key="1">
    <citation type="submission" date="2014-11" db="EMBL/GenBank/DDBJ databases">
        <authorList>
            <person name="Otto D Thomas"/>
            <person name="Naeem Raeece"/>
        </authorList>
    </citation>
    <scope>NUCLEOTIDE SEQUENCE</scope>
</reference>
<accession>A0A0G4H6T8</accession>